<name>A0AAP0DZT0_9ASTR</name>
<feature type="region of interest" description="Disordered" evidence="5">
    <location>
        <begin position="1"/>
        <end position="26"/>
    </location>
</feature>
<evidence type="ECO:0000256" key="1">
    <source>
        <dbReference type="ARBA" id="ARBA00004123"/>
    </source>
</evidence>
<keyword evidence="3" id="KW-0963">Cytoplasm</keyword>
<dbReference type="PANTHER" id="PTHR34362">
    <property type="entry name" value="WPP DOMAIN-CONTAINING PROTEIN 1-RELATED"/>
    <property type="match status" value="1"/>
</dbReference>
<evidence type="ECO:0000256" key="4">
    <source>
        <dbReference type="ARBA" id="ARBA00023242"/>
    </source>
</evidence>
<dbReference type="EMBL" id="JBCNJP010000284">
    <property type="protein sequence ID" value="KAK9050719.1"/>
    <property type="molecule type" value="Genomic_DNA"/>
</dbReference>
<evidence type="ECO:0000313" key="8">
    <source>
        <dbReference type="EMBL" id="KAK9080169.1"/>
    </source>
</evidence>
<dbReference type="PANTHER" id="PTHR34362:SF1">
    <property type="entry name" value="WPP DOMAIN-CONTAINING PROTEIN 1-RELATED"/>
    <property type="match status" value="1"/>
</dbReference>
<comment type="subcellular location">
    <subcellularLocation>
        <location evidence="2">Cytoplasm</location>
    </subcellularLocation>
    <subcellularLocation>
        <location evidence="1">Nucleus</location>
    </subcellularLocation>
</comment>
<comment type="caution">
    <text evidence="8">The sequence shown here is derived from an EMBL/GenBank/DDBJ whole genome shotgun (WGS) entry which is preliminary data.</text>
</comment>
<dbReference type="InterPro" id="IPR025265">
    <property type="entry name" value="WPP_dom"/>
</dbReference>
<dbReference type="Gene3D" id="1.10.246.200">
    <property type="entry name" value="WPP domain"/>
    <property type="match status" value="1"/>
</dbReference>
<dbReference type="Proteomes" id="UP001408789">
    <property type="component" value="Unassembled WGS sequence"/>
</dbReference>
<dbReference type="GO" id="GO:0005737">
    <property type="term" value="C:cytoplasm"/>
    <property type="evidence" value="ECO:0007669"/>
    <property type="project" value="UniProtKB-SubCell"/>
</dbReference>
<dbReference type="GO" id="GO:0005634">
    <property type="term" value="C:nucleus"/>
    <property type="evidence" value="ECO:0007669"/>
    <property type="project" value="UniProtKB-SubCell"/>
</dbReference>
<dbReference type="EMBL" id="JBCNJP010000003">
    <property type="protein sequence ID" value="KAK9080169.1"/>
    <property type="molecule type" value="Genomic_DNA"/>
</dbReference>
<evidence type="ECO:0000313" key="9">
    <source>
        <dbReference type="Proteomes" id="UP001408789"/>
    </source>
</evidence>
<evidence type="ECO:0000256" key="3">
    <source>
        <dbReference type="ARBA" id="ARBA00022490"/>
    </source>
</evidence>
<evidence type="ECO:0000256" key="5">
    <source>
        <dbReference type="SAM" id="MobiDB-lite"/>
    </source>
</evidence>
<dbReference type="AlphaFoldDB" id="A0AAP0DZT0"/>
<dbReference type="InterPro" id="IPR044692">
    <property type="entry name" value="WPP1/2/3"/>
</dbReference>
<dbReference type="Pfam" id="PF13943">
    <property type="entry name" value="WPP"/>
    <property type="match status" value="1"/>
</dbReference>
<evidence type="ECO:0000313" key="7">
    <source>
        <dbReference type="EMBL" id="KAK9050719.1"/>
    </source>
</evidence>
<evidence type="ECO:0000259" key="6">
    <source>
        <dbReference type="Pfam" id="PF13943"/>
    </source>
</evidence>
<dbReference type="GO" id="GO:0000278">
    <property type="term" value="P:mitotic cell cycle"/>
    <property type="evidence" value="ECO:0007669"/>
    <property type="project" value="InterPro"/>
</dbReference>
<keyword evidence="9" id="KW-1185">Reference proteome</keyword>
<keyword evidence="4" id="KW-0539">Nucleus</keyword>
<accession>A0AAP0DZT0</accession>
<evidence type="ECO:0000256" key="2">
    <source>
        <dbReference type="ARBA" id="ARBA00004496"/>
    </source>
</evidence>
<dbReference type="GO" id="GO:0048527">
    <property type="term" value="P:lateral root development"/>
    <property type="evidence" value="ECO:0007669"/>
    <property type="project" value="InterPro"/>
</dbReference>
<reference evidence="8 9" key="1">
    <citation type="submission" date="2024-04" db="EMBL/GenBank/DDBJ databases">
        <title>The reference genome of an endangered Asteraceae, Deinandra increscens subsp. villosa, native to the Central Coast of California.</title>
        <authorList>
            <person name="Guilliams M."/>
            <person name="Hasenstab-Lehman K."/>
            <person name="Meyer R."/>
            <person name="Mcevoy S."/>
        </authorList>
    </citation>
    <scope>NUCLEOTIDE SEQUENCE [LARGE SCALE GENOMIC DNA]</scope>
    <source>
        <tissue evidence="8">Leaf</tissue>
    </source>
</reference>
<protein>
    <recommendedName>
        <fullName evidence="6">WPP domain-containing protein</fullName>
    </recommendedName>
</protein>
<gene>
    <name evidence="8" type="ORF">SSX86_001844</name>
    <name evidence="7" type="ORF">SSX86_030310</name>
</gene>
<proteinExistence type="predicted"/>
<dbReference type="InterPro" id="IPR038214">
    <property type="entry name" value="WPP_sf"/>
</dbReference>
<feature type="domain" description="WPP" evidence="6">
    <location>
        <begin position="42"/>
        <end position="135"/>
    </location>
</feature>
<organism evidence="8 9">
    <name type="scientific">Deinandra increscens subsp. villosa</name>
    <dbReference type="NCBI Taxonomy" id="3103831"/>
    <lineage>
        <taxon>Eukaryota</taxon>
        <taxon>Viridiplantae</taxon>
        <taxon>Streptophyta</taxon>
        <taxon>Embryophyta</taxon>
        <taxon>Tracheophyta</taxon>
        <taxon>Spermatophyta</taxon>
        <taxon>Magnoliopsida</taxon>
        <taxon>eudicotyledons</taxon>
        <taxon>Gunneridae</taxon>
        <taxon>Pentapetalae</taxon>
        <taxon>asterids</taxon>
        <taxon>campanulids</taxon>
        <taxon>Asterales</taxon>
        <taxon>Asteraceae</taxon>
        <taxon>Asteroideae</taxon>
        <taxon>Heliantheae alliance</taxon>
        <taxon>Madieae</taxon>
        <taxon>Madiinae</taxon>
        <taxon>Deinandra</taxon>
    </lineage>
</organism>
<sequence length="160" mass="17036">MTDQTEEQTATVTAGEDFGTALQPVDQNVEETTKKLEKMTTSFSIWPPSQRTRDAVIKRLIETLSNKSVLSDRYGAMPSDEAAGVARLIEEEAFSAVPASPAPDGDDGIEILQSYSKEISKRMLDFVKSRSVKSADDGATAEAAAAAAGGKDEESSTGDN</sequence>